<comment type="caution">
    <text evidence="1">The sequence shown here is derived from an EMBL/GenBank/DDBJ whole genome shotgun (WGS) entry which is preliminary data.</text>
</comment>
<evidence type="ECO:0000313" key="1">
    <source>
        <dbReference type="EMBL" id="CAG5106840.1"/>
    </source>
</evidence>
<keyword evidence="2" id="KW-1185">Reference proteome</keyword>
<name>A0A8J2MS37_COTCN</name>
<proteinExistence type="predicted"/>
<evidence type="ECO:0000313" key="2">
    <source>
        <dbReference type="Proteomes" id="UP000786811"/>
    </source>
</evidence>
<organism evidence="1 2">
    <name type="scientific">Cotesia congregata</name>
    <name type="common">Parasitoid wasp</name>
    <name type="synonym">Apanteles congregatus</name>
    <dbReference type="NCBI Taxonomy" id="51543"/>
    <lineage>
        <taxon>Eukaryota</taxon>
        <taxon>Metazoa</taxon>
        <taxon>Ecdysozoa</taxon>
        <taxon>Arthropoda</taxon>
        <taxon>Hexapoda</taxon>
        <taxon>Insecta</taxon>
        <taxon>Pterygota</taxon>
        <taxon>Neoptera</taxon>
        <taxon>Endopterygota</taxon>
        <taxon>Hymenoptera</taxon>
        <taxon>Apocrita</taxon>
        <taxon>Ichneumonoidea</taxon>
        <taxon>Braconidae</taxon>
        <taxon>Microgastrinae</taxon>
        <taxon>Cotesia</taxon>
    </lineage>
</organism>
<dbReference type="EMBL" id="CAJNRD030001124">
    <property type="protein sequence ID" value="CAG5106840.1"/>
    <property type="molecule type" value="Genomic_DNA"/>
</dbReference>
<dbReference type="AlphaFoldDB" id="A0A8J2MS37"/>
<sequence length="95" mass="11375">MNKFINTVDPTDYLILWMTTQCIQNPRNTHRSSIMSGKYKSVHLISYVRICQTDIIFFFCIIEQQIKESFFIINRLIEITITISFPLNLPFQYYL</sequence>
<reference evidence="1" key="1">
    <citation type="submission" date="2021-04" db="EMBL/GenBank/DDBJ databases">
        <authorList>
            <person name="Chebbi M.A.C M."/>
        </authorList>
    </citation>
    <scope>NUCLEOTIDE SEQUENCE</scope>
</reference>
<dbReference type="Proteomes" id="UP000786811">
    <property type="component" value="Unassembled WGS sequence"/>
</dbReference>
<protein>
    <submittedName>
        <fullName evidence="1">Uncharacterized protein</fullName>
    </submittedName>
</protein>
<accession>A0A8J2MS37</accession>
<gene>
    <name evidence="1" type="ORF">HICCMSTLAB_LOCUS12461</name>
</gene>